<proteinExistence type="predicted"/>
<accession>A0A8A1M4T3</accession>
<gene>
    <name evidence="1" type="ORF">I7I51_03663</name>
</gene>
<dbReference type="OrthoDB" id="10574123at2759"/>
<dbReference type="VEuPathDB" id="FungiDB:I7I51_03663"/>
<sequence>MALFGARVDVRIGQAVTDVVTDSGPRLLVEVDSVGETSSFPSESLSSKDGSPAQGLSCYFRIISKTKGDTVFQPMVAVALARSRTFVFTSDIKGGSGLWPTTKCRERLVNILISSGEAAGRGLVKIKHSSFG</sequence>
<evidence type="ECO:0000313" key="1">
    <source>
        <dbReference type="EMBL" id="QSS61488.1"/>
    </source>
</evidence>
<dbReference type="EMBL" id="CP069111">
    <property type="protein sequence ID" value="QSS61488.1"/>
    <property type="molecule type" value="Genomic_DNA"/>
</dbReference>
<organism evidence="1 2">
    <name type="scientific">Ajellomyces capsulatus</name>
    <name type="common">Darling's disease fungus</name>
    <name type="synonym">Histoplasma capsulatum</name>
    <dbReference type="NCBI Taxonomy" id="5037"/>
    <lineage>
        <taxon>Eukaryota</taxon>
        <taxon>Fungi</taxon>
        <taxon>Dikarya</taxon>
        <taxon>Ascomycota</taxon>
        <taxon>Pezizomycotina</taxon>
        <taxon>Eurotiomycetes</taxon>
        <taxon>Eurotiomycetidae</taxon>
        <taxon>Onygenales</taxon>
        <taxon>Ajellomycetaceae</taxon>
        <taxon>Histoplasma</taxon>
    </lineage>
</organism>
<dbReference type="AlphaFoldDB" id="A0A8A1M4T3"/>
<evidence type="ECO:0000313" key="2">
    <source>
        <dbReference type="Proteomes" id="UP000663671"/>
    </source>
</evidence>
<dbReference type="Proteomes" id="UP000663671">
    <property type="component" value="Chromosome 5"/>
</dbReference>
<name>A0A8A1M4T3_AJECA</name>
<reference evidence="1" key="1">
    <citation type="submission" date="2021-01" db="EMBL/GenBank/DDBJ databases">
        <title>Chromosome-level genome assembly of a human fungal pathogen reveals clustering of transcriptionally co-regulated genes.</title>
        <authorList>
            <person name="Voorhies M."/>
            <person name="Cohen S."/>
            <person name="Shea T.P."/>
            <person name="Petrus S."/>
            <person name="Munoz J.F."/>
            <person name="Poplawski S."/>
            <person name="Goldman W.E."/>
            <person name="Michael T."/>
            <person name="Cuomo C.A."/>
            <person name="Sil A."/>
            <person name="Beyhan S."/>
        </authorList>
    </citation>
    <scope>NUCLEOTIDE SEQUENCE</scope>
    <source>
        <strain evidence="1">WU24</strain>
    </source>
</reference>
<protein>
    <submittedName>
        <fullName evidence="1">Uncharacterized protein</fullName>
    </submittedName>
</protein>